<keyword evidence="3" id="KW-1185">Reference proteome</keyword>
<reference evidence="2 3" key="1">
    <citation type="submission" date="2018-06" db="EMBL/GenBank/DDBJ databases">
        <title>Comparative genomics reveals the genomic features of Rhizophagus irregularis, R. cerebriforme, R. diaphanum and Gigaspora rosea, and their symbiotic lifestyle signature.</title>
        <authorList>
            <person name="Morin E."/>
            <person name="San Clemente H."/>
            <person name="Chen E.C.H."/>
            <person name="De La Providencia I."/>
            <person name="Hainaut M."/>
            <person name="Kuo A."/>
            <person name="Kohler A."/>
            <person name="Murat C."/>
            <person name="Tang N."/>
            <person name="Roy S."/>
            <person name="Loubradou J."/>
            <person name="Henrissat B."/>
            <person name="Grigoriev I.V."/>
            <person name="Corradi N."/>
            <person name="Roux C."/>
            <person name="Martin F.M."/>
        </authorList>
    </citation>
    <scope>NUCLEOTIDE SEQUENCE [LARGE SCALE GENOMIC DNA]</scope>
    <source>
        <strain evidence="2 3">DAOM 194757</strain>
    </source>
</reference>
<organism evidence="2 3">
    <name type="scientific">Gigaspora rosea</name>
    <dbReference type="NCBI Taxonomy" id="44941"/>
    <lineage>
        <taxon>Eukaryota</taxon>
        <taxon>Fungi</taxon>
        <taxon>Fungi incertae sedis</taxon>
        <taxon>Mucoromycota</taxon>
        <taxon>Glomeromycotina</taxon>
        <taxon>Glomeromycetes</taxon>
        <taxon>Diversisporales</taxon>
        <taxon>Gigasporaceae</taxon>
        <taxon>Gigaspora</taxon>
    </lineage>
</organism>
<feature type="region of interest" description="Disordered" evidence="1">
    <location>
        <begin position="229"/>
        <end position="266"/>
    </location>
</feature>
<protein>
    <submittedName>
        <fullName evidence="2">Uncharacterized protein</fullName>
    </submittedName>
</protein>
<evidence type="ECO:0000313" key="3">
    <source>
        <dbReference type="Proteomes" id="UP000266673"/>
    </source>
</evidence>
<dbReference type="OrthoDB" id="2466178at2759"/>
<feature type="compositionally biased region" description="Basic and acidic residues" evidence="1">
    <location>
        <begin position="257"/>
        <end position="266"/>
    </location>
</feature>
<proteinExistence type="predicted"/>
<sequence>MPCYLDTIVKIKHVKQNETKDAKSISVWAIGMYPTGLENNEIEIGLYVPCNRDDQDHDSQAMFRRDEYYSVSRKIVPNRYAGCVKPKMSVATSTHLTIAGRALESNKCPLKVSLIGSAQGNPTAIDIDNSVIEMIITDYISRDYEYMIYIVFSHNNPRFEHLKTNTQLQDSTIFVVGQMENITKNLKETSVIQIPMLTALSNIESVLSVKRKRSEETSELINVDFINNNDDYKSETNEASSIKADQEEPEDLLCHTTVEDDKSDKE</sequence>
<accession>A0A397V1G0</accession>
<evidence type="ECO:0000256" key="1">
    <source>
        <dbReference type="SAM" id="MobiDB-lite"/>
    </source>
</evidence>
<comment type="caution">
    <text evidence="2">The sequence shown here is derived from an EMBL/GenBank/DDBJ whole genome shotgun (WGS) entry which is preliminary data.</text>
</comment>
<dbReference type="AlphaFoldDB" id="A0A397V1G0"/>
<dbReference type="EMBL" id="QKWP01000682">
    <property type="protein sequence ID" value="RIB16354.1"/>
    <property type="molecule type" value="Genomic_DNA"/>
</dbReference>
<evidence type="ECO:0000313" key="2">
    <source>
        <dbReference type="EMBL" id="RIB16354.1"/>
    </source>
</evidence>
<gene>
    <name evidence="2" type="ORF">C2G38_2190154</name>
</gene>
<name>A0A397V1G0_9GLOM</name>
<dbReference type="Proteomes" id="UP000266673">
    <property type="component" value="Unassembled WGS sequence"/>
</dbReference>